<evidence type="ECO:0000313" key="2">
    <source>
        <dbReference type="Proteomes" id="UP000321947"/>
    </source>
</evidence>
<accession>A0A5D3C0A3</accession>
<evidence type="ECO:0008006" key="3">
    <source>
        <dbReference type="Google" id="ProtNLM"/>
    </source>
</evidence>
<organism evidence="1 2">
    <name type="scientific">Cucumis melo var. makuwa</name>
    <name type="common">Oriental melon</name>
    <dbReference type="NCBI Taxonomy" id="1194695"/>
    <lineage>
        <taxon>Eukaryota</taxon>
        <taxon>Viridiplantae</taxon>
        <taxon>Streptophyta</taxon>
        <taxon>Embryophyta</taxon>
        <taxon>Tracheophyta</taxon>
        <taxon>Spermatophyta</taxon>
        <taxon>Magnoliopsida</taxon>
        <taxon>eudicotyledons</taxon>
        <taxon>Gunneridae</taxon>
        <taxon>Pentapetalae</taxon>
        <taxon>rosids</taxon>
        <taxon>fabids</taxon>
        <taxon>Cucurbitales</taxon>
        <taxon>Cucurbitaceae</taxon>
        <taxon>Benincaseae</taxon>
        <taxon>Cucumis</taxon>
    </lineage>
</organism>
<dbReference type="EMBL" id="SSTD01014035">
    <property type="protein sequence ID" value="TYK04775.1"/>
    <property type="molecule type" value="Genomic_DNA"/>
</dbReference>
<comment type="caution">
    <text evidence="1">The sequence shown here is derived from an EMBL/GenBank/DDBJ whole genome shotgun (WGS) entry which is preliminary data.</text>
</comment>
<protein>
    <recommendedName>
        <fullName evidence="3">Envelope-like protein</fullName>
    </recommendedName>
</protein>
<name>A0A5D3C0A3_CUCMM</name>
<dbReference type="Proteomes" id="UP000321947">
    <property type="component" value="Unassembled WGS sequence"/>
</dbReference>
<reference evidence="1 2" key="1">
    <citation type="submission" date="2019-08" db="EMBL/GenBank/DDBJ databases">
        <title>Draft genome sequences of two oriental melons (Cucumis melo L. var makuwa).</title>
        <authorList>
            <person name="Kwon S.-Y."/>
        </authorList>
    </citation>
    <scope>NUCLEOTIDE SEQUENCE [LARGE SCALE GENOMIC DNA]</scope>
    <source>
        <strain evidence="2">cv. Chang Bougi</strain>
        <tissue evidence="1">Leaf</tissue>
    </source>
</reference>
<sequence length="160" mass="17684">MILVVQTVHIRGFKFKISSAIINGFLRNNIALNCCPTAPSNEVLASVLAGGILSSWPVNGIHTIALSVKYAILHKIDIANWFPYSHASRSFDIKIPIALQWFFSGLLLHLNSAVLRESDAPGLDPKTLSLTYRLFQGSHVPNIVHDMHPSRGPRVFDTND</sequence>
<proteinExistence type="predicted"/>
<gene>
    <name evidence="1" type="ORF">E5676_scaffold68G00910</name>
</gene>
<dbReference type="AlphaFoldDB" id="A0A5D3C0A3"/>
<evidence type="ECO:0000313" key="1">
    <source>
        <dbReference type="EMBL" id="TYK04775.1"/>
    </source>
</evidence>